<evidence type="ECO:0000313" key="3">
    <source>
        <dbReference type="Proteomes" id="UP000502502"/>
    </source>
</evidence>
<keyword evidence="3" id="KW-1185">Reference proteome</keyword>
<evidence type="ECO:0000259" key="1">
    <source>
        <dbReference type="Pfam" id="PF03551"/>
    </source>
</evidence>
<gene>
    <name evidence="2" type="ORF">G7078_06300</name>
</gene>
<protein>
    <submittedName>
        <fullName evidence="2">PadR family transcriptional regulator</fullName>
    </submittedName>
</protein>
<reference evidence="2 3" key="1">
    <citation type="submission" date="2020-03" db="EMBL/GenBank/DDBJ databases">
        <title>Sphingomonas sp. nov., isolated from fish.</title>
        <authorList>
            <person name="Hyun D.-W."/>
            <person name="Bae J.-W."/>
        </authorList>
    </citation>
    <scope>NUCLEOTIDE SEQUENCE [LARGE SCALE GENOMIC DNA]</scope>
    <source>
        <strain evidence="2 3">HDW15C</strain>
    </source>
</reference>
<dbReference type="Proteomes" id="UP000502502">
    <property type="component" value="Chromosome"/>
</dbReference>
<feature type="domain" description="Transcription regulator PadR N-terminal" evidence="1">
    <location>
        <begin position="38"/>
        <end position="103"/>
    </location>
</feature>
<dbReference type="KEGG" id="ssin:G7078_06300"/>
<dbReference type="EMBL" id="CP049871">
    <property type="protein sequence ID" value="QIL02439.1"/>
    <property type="molecule type" value="Genomic_DNA"/>
</dbReference>
<sequence length="205" mass="22623">MSGYVEEVRNVPYETESAMVMPITELEGVILGIVHSRGVCSTYAIRRRFEQSPTWGWSSSKGSIYPAVRRLTARGLLVGAQSRETERGTELLQITATGKHELAAWITALTPEMGGAPVDPIRTRVNYLGALVAKDRNTFLAAAEKSIRDALDRASAAENDPLASDNWTLHATALGIQLQLQAKLRWIEELRKLPRSRSFTDRSGS</sequence>
<name>A0A6G7ZNE3_9SPHN</name>
<dbReference type="Pfam" id="PF03551">
    <property type="entry name" value="PadR"/>
    <property type="match status" value="1"/>
</dbReference>
<dbReference type="SUPFAM" id="SSF46785">
    <property type="entry name" value="Winged helix' DNA-binding domain"/>
    <property type="match status" value="1"/>
</dbReference>
<proteinExistence type="predicted"/>
<dbReference type="AlphaFoldDB" id="A0A6G7ZNE3"/>
<dbReference type="InterPro" id="IPR036388">
    <property type="entry name" value="WH-like_DNA-bd_sf"/>
</dbReference>
<dbReference type="Gene3D" id="1.10.10.10">
    <property type="entry name" value="Winged helix-like DNA-binding domain superfamily/Winged helix DNA-binding domain"/>
    <property type="match status" value="1"/>
</dbReference>
<dbReference type="InterPro" id="IPR005149">
    <property type="entry name" value="Tscrpt_reg_PadR_N"/>
</dbReference>
<dbReference type="InterPro" id="IPR036390">
    <property type="entry name" value="WH_DNA-bd_sf"/>
</dbReference>
<evidence type="ECO:0000313" key="2">
    <source>
        <dbReference type="EMBL" id="QIL02439.1"/>
    </source>
</evidence>
<organism evidence="2 3">
    <name type="scientific">Sphingomonas sinipercae</name>
    <dbReference type="NCBI Taxonomy" id="2714944"/>
    <lineage>
        <taxon>Bacteria</taxon>
        <taxon>Pseudomonadati</taxon>
        <taxon>Pseudomonadota</taxon>
        <taxon>Alphaproteobacteria</taxon>
        <taxon>Sphingomonadales</taxon>
        <taxon>Sphingomonadaceae</taxon>
        <taxon>Sphingomonas</taxon>
    </lineage>
</organism>
<accession>A0A6G7ZNE3</accession>